<reference evidence="1 2" key="1">
    <citation type="journal article" date="2018" name="Mol. Biol. Evol.">
        <title>Broad Genomic Sampling Reveals a Smut Pathogenic Ancestry of the Fungal Clade Ustilaginomycotina.</title>
        <authorList>
            <person name="Kijpornyongpan T."/>
            <person name="Mondo S.J."/>
            <person name="Barry K."/>
            <person name="Sandor L."/>
            <person name="Lee J."/>
            <person name="Lipzen A."/>
            <person name="Pangilinan J."/>
            <person name="LaButti K."/>
            <person name="Hainaut M."/>
            <person name="Henrissat B."/>
            <person name="Grigoriev I.V."/>
            <person name="Spatafora J.W."/>
            <person name="Aime M.C."/>
        </authorList>
    </citation>
    <scope>NUCLEOTIDE SEQUENCE [LARGE SCALE GENOMIC DNA]</scope>
    <source>
        <strain evidence="1 2">SA 807</strain>
    </source>
</reference>
<dbReference type="EMBL" id="KZ820030">
    <property type="protein sequence ID" value="PWN49591.1"/>
    <property type="molecule type" value="Genomic_DNA"/>
</dbReference>
<name>A0ACD0NUY3_9BASI</name>
<organism evidence="1 2">
    <name type="scientific">Violaceomyces palustris</name>
    <dbReference type="NCBI Taxonomy" id="1673888"/>
    <lineage>
        <taxon>Eukaryota</taxon>
        <taxon>Fungi</taxon>
        <taxon>Dikarya</taxon>
        <taxon>Basidiomycota</taxon>
        <taxon>Ustilaginomycotina</taxon>
        <taxon>Ustilaginomycetes</taxon>
        <taxon>Violaceomycetales</taxon>
        <taxon>Violaceomycetaceae</taxon>
        <taxon>Violaceomyces</taxon>
    </lineage>
</organism>
<evidence type="ECO:0000313" key="1">
    <source>
        <dbReference type="EMBL" id="PWN49591.1"/>
    </source>
</evidence>
<sequence length="602" mass="64812">MFNLRFHRLTLALVLLLPAGLVRAPLFVQSVSSGKISSSSKPAEERIKQAAVWSAKNGPWSVTNSPVQPSSNDAHDYLSWAPYWWPECNWCASNAPKSDGEPGSDPDASLSSSASSTHSSPSLPSGKPPVTVPFVPIPSSLPAAIGILPVSNPSGPTLARPTPAPLFTADVLGHALMRRRGGASQSTTFPAHATEVISPSKASTASQSTHHTTAPTRSNPTGSLENEASGTRLRLAAKSSPTIQLGSDQQNSGKAAAGSKNNKNNSAKSSCTPSRTRMAPSATWTACAYKVRDGQVNPDVRNLTNVGDIVSMSQAVLWNGVAYGLTNDSSYSERATQLIYSWFLDPRTAINPNVNFGQVIRGPPGDQTGGYTGILDWRMMVKVVNSIVILRANGAEAWNTLMATTMNNWSNKYLRWLIESQSGRDAANVANNHATFYFVQVVAMEILLGNIDGARQAANIYFTGPFLKQIASSGEQPYESVRTRPFHYRCFNLEAMIAMAKMSDNLALNMWSAKTEKGATIQTAVDFMLTLEAGDEEVSELAPHVAAVASAYGDPSGKYARWLADAANTGDARKEQSWRFYNHPEAFFSSPARGNYQSSQKF</sequence>
<accession>A0ACD0NUY3</accession>
<dbReference type="Proteomes" id="UP000245626">
    <property type="component" value="Unassembled WGS sequence"/>
</dbReference>
<evidence type="ECO:0000313" key="2">
    <source>
        <dbReference type="Proteomes" id="UP000245626"/>
    </source>
</evidence>
<gene>
    <name evidence="1" type="ORF">IE53DRAFT_363028</name>
</gene>
<protein>
    <submittedName>
        <fullName evidence="1">Chondroitin AC/alginate lyase</fullName>
    </submittedName>
</protein>
<keyword evidence="2" id="KW-1185">Reference proteome</keyword>
<proteinExistence type="predicted"/>
<keyword evidence="1" id="KW-0456">Lyase</keyword>